<gene>
    <name evidence="1" type="ORF">EVAR_38565_1</name>
</gene>
<organism evidence="1 2">
    <name type="scientific">Eumeta variegata</name>
    <name type="common">Bagworm moth</name>
    <name type="synonym">Eumeta japonica</name>
    <dbReference type="NCBI Taxonomy" id="151549"/>
    <lineage>
        <taxon>Eukaryota</taxon>
        <taxon>Metazoa</taxon>
        <taxon>Ecdysozoa</taxon>
        <taxon>Arthropoda</taxon>
        <taxon>Hexapoda</taxon>
        <taxon>Insecta</taxon>
        <taxon>Pterygota</taxon>
        <taxon>Neoptera</taxon>
        <taxon>Endopterygota</taxon>
        <taxon>Lepidoptera</taxon>
        <taxon>Glossata</taxon>
        <taxon>Ditrysia</taxon>
        <taxon>Tineoidea</taxon>
        <taxon>Psychidae</taxon>
        <taxon>Oiketicinae</taxon>
        <taxon>Eumeta</taxon>
    </lineage>
</organism>
<evidence type="ECO:0008006" key="3">
    <source>
        <dbReference type="Google" id="ProtNLM"/>
    </source>
</evidence>
<name>A0A4C1WSU0_EUMVA</name>
<dbReference type="AlphaFoldDB" id="A0A4C1WSU0"/>
<keyword evidence="2" id="KW-1185">Reference proteome</keyword>
<protein>
    <recommendedName>
        <fullName evidence="3">RNA-directed DNA polymerase from mobile element jockey</fullName>
    </recommendedName>
</protein>
<dbReference type="EMBL" id="BGZK01000644">
    <property type="protein sequence ID" value="GBP54331.1"/>
    <property type="molecule type" value="Genomic_DNA"/>
</dbReference>
<proteinExistence type="predicted"/>
<sequence length="266" mass="29628">MEIFLLRKKVIRKTREAAEFMLGRCISKKTCPSASGIDGFISDIRQVAIFGDLGLFLVMANVCLELGYAPRPWNVAAIKVIPTMPVRGPTVPKVAIYPRGVYALLPFTKPLPNRFPIFPHFPPGIPHPSAPTHVAVNSIFSPKSWRKLSWELRLVKNAMSQSLPPGIGHNPAISEGVFCPPLRREVILQLAVSALNAIGGARPASFFTVLHSTESRPMDRQFLQNYVWMVISVSLPFDFRMIRIGGIDQVTREKGLFRESCRLVPT</sequence>
<evidence type="ECO:0000313" key="2">
    <source>
        <dbReference type="Proteomes" id="UP000299102"/>
    </source>
</evidence>
<reference evidence="1 2" key="1">
    <citation type="journal article" date="2019" name="Commun. Biol.">
        <title>The bagworm genome reveals a unique fibroin gene that provides high tensile strength.</title>
        <authorList>
            <person name="Kono N."/>
            <person name="Nakamura H."/>
            <person name="Ohtoshi R."/>
            <person name="Tomita M."/>
            <person name="Numata K."/>
            <person name="Arakawa K."/>
        </authorList>
    </citation>
    <scope>NUCLEOTIDE SEQUENCE [LARGE SCALE GENOMIC DNA]</scope>
</reference>
<evidence type="ECO:0000313" key="1">
    <source>
        <dbReference type="EMBL" id="GBP54331.1"/>
    </source>
</evidence>
<comment type="caution">
    <text evidence="1">The sequence shown here is derived from an EMBL/GenBank/DDBJ whole genome shotgun (WGS) entry which is preliminary data.</text>
</comment>
<dbReference type="Proteomes" id="UP000299102">
    <property type="component" value="Unassembled WGS sequence"/>
</dbReference>
<accession>A0A4C1WSU0</accession>